<dbReference type="PANTHER" id="PTHR42748">
    <property type="entry name" value="NITROGEN METABOLITE REPRESSION PROTEIN NMRA FAMILY MEMBER"/>
    <property type="match status" value="1"/>
</dbReference>
<protein>
    <submittedName>
        <fullName evidence="3">NmrA family transcriptional regulator</fullName>
    </submittedName>
</protein>
<organism evidence="3 4">
    <name type="scientific">Sphingobacterium athyrii</name>
    <dbReference type="NCBI Taxonomy" id="2152717"/>
    <lineage>
        <taxon>Bacteria</taxon>
        <taxon>Pseudomonadati</taxon>
        <taxon>Bacteroidota</taxon>
        <taxon>Sphingobacteriia</taxon>
        <taxon>Sphingobacteriales</taxon>
        <taxon>Sphingobacteriaceae</taxon>
        <taxon>Sphingobacterium</taxon>
    </lineage>
</organism>
<dbReference type="AlphaFoldDB" id="A0A363P023"/>
<reference evidence="3 4" key="1">
    <citation type="submission" date="2018-04" db="EMBL/GenBank/DDBJ databases">
        <title>Sphingobacterium sp. M46 Genome.</title>
        <authorList>
            <person name="Cheng J."/>
            <person name="Li Y."/>
        </authorList>
    </citation>
    <scope>NUCLEOTIDE SEQUENCE [LARGE SCALE GENOMIC DNA]</scope>
    <source>
        <strain evidence="3 4">M46</strain>
    </source>
</reference>
<dbReference type="RefSeq" id="WP_108632637.1">
    <property type="nucleotide sequence ID" value="NZ_QCXX01000001.1"/>
</dbReference>
<gene>
    <name evidence="3" type="ORF">DCO56_05190</name>
</gene>
<dbReference type="OrthoDB" id="9771302at2"/>
<dbReference type="InterPro" id="IPR016040">
    <property type="entry name" value="NAD(P)-bd_dom"/>
</dbReference>
<evidence type="ECO:0000259" key="2">
    <source>
        <dbReference type="Pfam" id="PF13460"/>
    </source>
</evidence>
<feature type="domain" description="NAD(P)-binding" evidence="2">
    <location>
        <begin position="7"/>
        <end position="172"/>
    </location>
</feature>
<dbReference type="EMBL" id="QCXX01000001">
    <property type="protein sequence ID" value="PUV26347.1"/>
    <property type="molecule type" value="Genomic_DNA"/>
</dbReference>
<dbReference type="Proteomes" id="UP000250831">
    <property type="component" value="Unassembled WGS sequence"/>
</dbReference>
<evidence type="ECO:0000256" key="1">
    <source>
        <dbReference type="ARBA" id="ARBA00022857"/>
    </source>
</evidence>
<dbReference type="InterPro" id="IPR036291">
    <property type="entry name" value="NAD(P)-bd_dom_sf"/>
</dbReference>
<dbReference type="Pfam" id="PF13460">
    <property type="entry name" value="NAD_binding_10"/>
    <property type="match status" value="1"/>
</dbReference>
<dbReference type="Gene3D" id="3.40.50.720">
    <property type="entry name" value="NAD(P)-binding Rossmann-like Domain"/>
    <property type="match status" value="1"/>
</dbReference>
<dbReference type="SUPFAM" id="SSF51735">
    <property type="entry name" value="NAD(P)-binding Rossmann-fold domains"/>
    <property type="match status" value="1"/>
</dbReference>
<evidence type="ECO:0000313" key="3">
    <source>
        <dbReference type="EMBL" id="PUV26347.1"/>
    </source>
</evidence>
<keyword evidence="1" id="KW-0521">NADP</keyword>
<dbReference type="InterPro" id="IPR051164">
    <property type="entry name" value="NmrA-like_oxidored"/>
</dbReference>
<comment type="caution">
    <text evidence="3">The sequence shown here is derived from an EMBL/GenBank/DDBJ whole genome shotgun (WGS) entry which is preliminary data.</text>
</comment>
<sequence>MKILVIGGTGLTGRLVTKKLANLGHQVVIGSPSHGVDIITGAGLSQALENTEVVIDLSNSSSPEEENAIHFFQNAGKNLVQAELAANIRHHLVLSIVGTDDALQIGYLRAKKYQEDNIKNSGIPYTIIRSTQFHEHTDAIIAVQGNEEEVFVSKIDYQPIALEDVTDYIVQFALEEPKNGTVEIAGPTRANMDDFVAKYIEIIGKPIKVVSDEESKYMHLVVPRSLLVPAGQYNAGKTHFEDWALVKVNEVPLNMHDHH</sequence>
<proteinExistence type="predicted"/>
<accession>A0A363P023</accession>
<name>A0A363P023_9SPHI</name>
<dbReference type="PANTHER" id="PTHR42748:SF3">
    <property type="entry name" value="BLL4366 PROTEIN"/>
    <property type="match status" value="1"/>
</dbReference>
<evidence type="ECO:0000313" key="4">
    <source>
        <dbReference type="Proteomes" id="UP000250831"/>
    </source>
</evidence>
<keyword evidence="4" id="KW-1185">Reference proteome</keyword>